<dbReference type="EMBL" id="AP012547">
    <property type="protein sequence ID" value="BAO28593.1"/>
    <property type="molecule type" value="Genomic_DNA"/>
</dbReference>
<dbReference type="InterPro" id="IPR050218">
    <property type="entry name" value="LptD"/>
</dbReference>
<evidence type="ECO:0000313" key="4">
    <source>
        <dbReference type="EMBL" id="BAO28593.1"/>
    </source>
</evidence>
<dbReference type="KEGG" id="shd:SUTH_00783"/>
<keyword evidence="1" id="KW-0998">Cell outer membrane</keyword>
<reference evidence="4 5" key="1">
    <citation type="journal article" date="2014" name="Syst. Appl. Microbiol.">
        <title>Complete genomes of freshwater sulfur oxidizers Sulfuricella denitrificans skB26 and Sulfuritalea hydrogenivorans sk43H: genetic insights into the sulfur oxidation pathway of betaproteobacteria.</title>
        <authorList>
            <person name="Watanabe T."/>
            <person name="Kojima H."/>
            <person name="Fukui M."/>
        </authorList>
    </citation>
    <scope>NUCLEOTIDE SEQUENCE [LARGE SCALE GENOMIC DNA]</scope>
    <source>
        <strain evidence="4">DSM22779</strain>
    </source>
</reference>
<dbReference type="Pfam" id="PF04453">
    <property type="entry name" value="LptD"/>
    <property type="match status" value="1"/>
</dbReference>
<dbReference type="HOGENOM" id="CLU_009039_0_0_4"/>
<keyword evidence="5" id="KW-1185">Reference proteome</keyword>
<name>W0SFU1_9PROT</name>
<comment type="function">
    <text evidence="1">Together with LptE, is involved in the assembly of lipopolysaccharide (LPS) at the surface of the outer membrane.</text>
</comment>
<keyword evidence="1" id="KW-0732">Signal</keyword>
<dbReference type="RefSeq" id="WP_052473191.1">
    <property type="nucleotide sequence ID" value="NZ_AP012547.1"/>
</dbReference>
<protein>
    <recommendedName>
        <fullName evidence="1">LPS-assembly protein LptD</fullName>
    </recommendedName>
</protein>
<evidence type="ECO:0000256" key="2">
    <source>
        <dbReference type="SAM" id="MobiDB-lite"/>
    </source>
</evidence>
<evidence type="ECO:0000313" key="5">
    <source>
        <dbReference type="Proteomes" id="UP000031637"/>
    </source>
</evidence>
<feature type="domain" description="LptD C-terminal" evidence="3">
    <location>
        <begin position="461"/>
        <end position="824"/>
    </location>
</feature>
<accession>W0SFU1</accession>
<dbReference type="GO" id="GO:0043165">
    <property type="term" value="P:Gram-negative-bacterium-type cell outer membrane assembly"/>
    <property type="evidence" value="ECO:0007669"/>
    <property type="project" value="UniProtKB-UniRule"/>
</dbReference>
<comment type="caution">
    <text evidence="1">Lacks conserved residue(s) required for the propagation of feature annotation.</text>
</comment>
<dbReference type="GO" id="GO:0015920">
    <property type="term" value="P:lipopolysaccharide transport"/>
    <property type="evidence" value="ECO:0007669"/>
    <property type="project" value="InterPro"/>
</dbReference>
<dbReference type="PANTHER" id="PTHR30189">
    <property type="entry name" value="LPS-ASSEMBLY PROTEIN"/>
    <property type="match status" value="1"/>
</dbReference>
<comment type="subunit">
    <text evidence="1">Component of the lipopolysaccharide transport and assembly complex. Interacts with LptE and LptA.</text>
</comment>
<evidence type="ECO:0000256" key="1">
    <source>
        <dbReference type="HAMAP-Rule" id="MF_01411"/>
    </source>
</evidence>
<dbReference type="AlphaFoldDB" id="W0SFU1"/>
<dbReference type="InterPro" id="IPR020889">
    <property type="entry name" value="LipoPS_assembly_LptD"/>
</dbReference>
<keyword evidence="1" id="KW-0472">Membrane</keyword>
<dbReference type="GO" id="GO:1990351">
    <property type="term" value="C:transporter complex"/>
    <property type="evidence" value="ECO:0007669"/>
    <property type="project" value="TreeGrafter"/>
</dbReference>
<proteinExistence type="inferred from homology"/>
<feature type="region of interest" description="Disordered" evidence="2">
    <location>
        <begin position="87"/>
        <end position="107"/>
    </location>
</feature>
<comment type="similarity">
    <text evidence="1">Belongs to the LptD family.</text>
</comment>
<organism evidence="4 5">
    <name type="scientific">Sulfuritalea hydrogenivorans sk43H</name>
    <dbReference type="NCBI Taxonomy" id="1223802"/>
    <lineage>
        <taxon>Bacteria</taxon>
        <taxon>Pseudomonadati</taxon>
        <taxon>Pseudomonadota</taxon>
        <taxon>Betaproteobacteria</taxon>
        <taxon>Nitrosomonadales</taxon>
        <taxon>Sterolibacteriaceae</taxon>
        <taxon>Sulfuritalea</taxon>
    </lineage>
</organism>
<dbReference type="STRING" id="1223802.SUTH_00783"/>
<dbReference type="InterPro" id="IPR007543">
    <property type="entry name" value="LptD_C"/>
</dbReference>
<evidence type="ECO:0000259" key="3">
    <source>
        <dbReference type="Pfam" id="PF04453"/>
    </source>
</evidence>
<dbReference type="OrthoDB" id="9760225at2"/>
<comment type="subcellular location">
    <subcellularLocation>
        <location evidence="1">Cell outer membrane</location>
    </subcellularLocation>
</comment>
<gene>
    <name evidence="1" type="primary">lptD</name>
    <name evidence="4" type="ORF">SUTH_00783</name>
</gene>
<dbReference type="GO" id="GO:0009279">
    <property type="term" value="C:cell outer membrane"/>
    <property type="evidence" value="ECO:0007669"/>
    <property type="project" value="UniProtKB-SubCell"/>
</dbReference>
<feature type="signal peptide" evidence="1">
    <location>
        <begin position="1"/>
        <end position="24"/>
    </location>
</feature>
<feature type="chain" id="PRO_5009023663" description="LPS-assembly protein LptD" evidence="1">
    <location>
        <begin position="25"/>
        <end position="918"/>
    </location>
</feature>
<dbReference type="HAMAP" id="MF_01411">
    <property type="entry name" value="LPS_assembly_LptD"/>
    <property type="match status" value="1"/>
</dbReference>
<sequence precursor="true">MSQSHRGQFGTGLLLALLAGPAAAEALPPLRINPALLGAGTPPPPAAVSVTVEPVVAAKAPAVTRLQVAPAPTVRVDLTPQQAVPVTSAVPPPAARASRAATSAKPETPVAKAAAVATVTPPAAAAQPLPPEPKPAPPALAALAEAIQKPQEPPHVEERPAIPPLYSAHVAAGELPAPALKRTAGVMPYLKRPGELLPTFIAADHIAGKNDIEVVASGNVELRKRNSILLSDRLTFWQQENEMEAEGNVRLSRDGDRVRGPKMRMKMDDSTGFFEQPEYSIRRIKTGAAATLWTGVEDRVAPNLTTGYGAAERMDFEGEGKYRLSDATYSTCTPVAGRDPDWFARTTSLRLDYDDEVGTARNATLYFKGAPILYSPWISFSLNHERKSGLLTPTFGSTSTGGMEYTQPFYWNIAPNMDATISPRFMAKRGTLWNGEYRYLQPSYSGTMQGQYLTEDKILRKRRSFFSLNHSQSLGYGLSGSLQLNNASDGTFFSDLASGSSVIAQTNLLRQATLAYSGGWWSANLLAQSYQTLQDPSLPPVAEPYRRLPQLTVTASRSRLPLGLTAAFNGEYVNFSNATQSLEQARRFTLYPQLSLPLTTDAFTITPKIGLHATSYNRDRQPVGTPEKLTRNVPIFSVDSSVGFERDFEWFGKPALQTLEPRLYYLYVPVRDQSLFPVFDTGVAGFDFAQIFSENRYAGGDRIGDANQATAMLTSRVLDPLTGAETVRAAIGQRFYFSTQKVGLPGEVLRSDRQTNYLGSLSVRVAPQTYANADMQYNPRLSRMEALNLGGRYSPEAGKLLNADYRYTRDALGQIDLSGQWPVFGGWHAVGRFNYSTKERRMIETVGGLEYDGGCWIGRVVFQRLATQTQQSNTALFFQLEFSGFAKVGSNPLDILRRNVPGYGVINQQGTEGPLTVP</sequence>
<dbReference type="PANTHER" id="PTHR30189:SF1">
    <property type="entry name" value="LPS-ASSEMBLY PROTEIN LPTD"/>
    <property type="match status" value="1"/>
</dbReference>
<dbReference type="Proteomes" id="UP000031637">
    <property type="component" value="Chromosome"/>
</dbReference>